<dbReference type="SUPFAM" id="SSF53474">
    <property type="entry name" value="alpha/beta-Hydrolases"/>
    <property type="match status" value="2"/>
</dbReference>
<feature type="region of interest" description="Disordered" evidence="1">
    <location>
        <begin position="22"/>
        <end position="48"/>
    </location>
</feature>
<evidence type="ECO:0000256" key="1">
    <source>
        <dbReference type="SAM" id="MobiDB-lite"/>
    </source>
</evidence>
<feature type="chain" id="PRO_5026684340" evidence="2">
    <location>
        <begin position="23"/>
        <end position="664"/>
    </location>
</feature>
<dbReference type="RefSeq" id="WP_162667700.1">
    <property type="nucleotide sequence ID" value="NZ_LR593886.1"/>
</dbReference>
<feature type="region of interest" description="Disordered" evidence="1">
    <location>
        <begin position="291"/>
        <end position="317"/>
    </location>
</feature>
<dbReference type="InterPro" id="IPR013783">
    <property type="entry name" value="Ig-like_fold"/>
</dbReference>
<feature type="compositionally biased region" description="Basic and acidic residues" evidence="1">
    <location>
        <begin position="291"/>
        <end position="307"/>
    </location>
</feature>
<gene>
    <name evidence="3" type="ORF">SOIL9_48140</name>
</gene>
<keyword evidence="4" id="KW-1185">Reference proteome</keyword>
<dbReference type="InterPro" id="IPR000801">
    <property type="entry name" value="Esterase-like"/>
</dbReference>
<dbReference type="SUPFAM" id="SSF81296">
    <property type="entry name" value="E set domains"/>
    <property type="match status" value="1"/>
</dbReference>
<dbReference type="PANTHER" id="PTHR48098:SF1">
    <property type="entry name" value="DIACYLGLYCEROL ACYLTRANSFERASE_MYCOLYLTRANSFERASE AG85A"/>
    <property type="match status" value="1"/>
</dbReference>
<evidence type="ECO:0000256" key="2">
    <source>
        <dbReference type="SAM" id="SignalP"/>
    </source>
</evidence>
<keyword evidence="2" id="KW-0732">Signal</keyword>
<accession>A0A6P2D0B5</accession>
<evidence type="ECO:0000313" key="3">
    <source>
        <dbReference type="EMBL" id="VTR92900.1"/>
    </source>
</evidence>
<dbReference type="Pfam" id="PF00756">
    <property type="entry name" value="Esterase"/>
    <property type="match status" value="2"/>
</dbReference>
<feature type="signal peptide" evidence="2">
    <location>
        <begin position="1"/>
        <end position="22"/>
    </location>
</feature>
<dbReference type="Gene3D" id="3.40.50.1820">
    <property type="entry name" value="alpha/beta hydrolase"/>
    <property type="match status" value="2"/>
</dbReference>
<evidence type="ECO:0000313" key="4">
    <source>
        <dbReference type="Proteomes" id="UP000464178"/>
    </source>
</evidence>
<dbReference type="KEGG" id="gms:SOIL9_48140"/>
<name>A0A6P2D0B5_9BACT</name>
<dbReference type="Gene3D" id="2.60.40.10">
    <property type="entry name" value="Immunoglobulins"/>
    <property type="match status" value="1"/>
</dbReference>
<dbReference type="InterPro" id="IPR014756">
    <property type="entry name" value="Ig_E-set"/>
</dbReference>
<dbReference type="InterPro" id="IPR050583">
    <property type="entry name" value="Mycobacterial_A85_antigen"/>
</dbReference>
<organism evidence="3 4">
    <name type="scientific">Gemmata massiliana</name>
    <dbReference type="NCBI Taxonomy" id="1210884"/>
    <lineage>
        <taxon>Bacteria</taxon>
        <taxon>Pseudomonadati</taxon>
        <taxon>Planctomycetota</taxon>
        <taxon>Planctomycetia</taxon>
        <taxon>Gemmatales</taxon>
        <taxon>Gemmataceae</taxon>
        <taxon>Gemmata</taxon>
    </lineage>
</organism>
<proteinExistence type="predicted"/>
<dbReference type="AlphaFoldDB" id="A0A6P2D0B5"/>
<sequence>MSERLVTLVTWAMLVCPVMVQAQPPGGGKDDKAEKFPTPPNEYDKKRDGIDRGKLETVEYDSATVGGTRKARVYTPPGYTKDKKYPVLYLLHGIGGDENEWARGGTPDVILDNLYADKKAVPMVVVLPNGRASKDVTARDPIPKQSPAFAAFEKDLLTDLIPFIEKTYSVRADRESRALAGLSMGGGQSLNFGLGNLDTFAWVGGFSSAPNTKRPDDLIKDHAEAAKKLRLLYVACGDKDGLFRISEGVHKMLDEKKVPHVWRVIPGGAHDFKVWKSDLYHFSQLIFRETSKDEPQAEKKEPTDEGKPSATNLPNAQYPKVHADGRATFRFKAPDAKKVQVFTNYGLGPRGHWDMTKGADGVWSLISPPILPGFHYYGFLVDGVFVNDPGTDTFFGTSKPTSGIEIPEKGVDFFHAKDVPHGEVRSKWYTSKVTGQTRRIQVYTPPGYDDSKQKYPVLYLQHGGGEDETGWVKQGHMNFILDNLIAEKKAVPMVVVMEKGYATKTGEQPAPGRGSAFEDVVIKDLIPMIDATYRTIADRDHRAIAGLSMGSGQAMQIGLTHTDTFSAVGAFSGVFRQGDVRAAYGGVFADPVAFDKKMGLLYLHSGDQGLDAGIHKAASDLHDHLQKGGSKNVVFHDLKGQGHEWQTWRVAFHDFAPRLFQPKK</sequence>
<dbReference type="InterPro" id="IPR029058">
    <property type="entry name" value="AB_hydrolase_fold"/>
</dbReference>
<dbReference type="Proteomes" id="UP000464178">
    <property type="component" value="Chromosome"/>
</dbReference>
<protein>
    <submittedName>
        <fullName evidence="3">Uncharacterized protein</fullName>
    </submittedName>
</protein>
<dbReference type="CDD" id="cd02858">
    <property type="entry name" value="E_set_Esterase_N"/>
    <property type="match status" value="1"/>
</dbReference>
<dbReference type="PANTHER" id="PTHR48098">
    <property type="entry name" value="ENTEROCHELIN ESTERASE-RELATED"/>
    <property type="match status" value="1"/>
</dbReference>
<reference evidence="3 4" key="1">
    <citation type="submission" date="2019-05" db="EMBL/GenBank/DDBJ databases">
        <authorList>
            <consortium name="Science for Life Laboratories"/>
        </authorList>
    </citation>
    <scope>NUCLEOTIDE SEQUENCE [LARGE SCALE GENOMIC DNA]</scope>
    <source>
        <strain evidence="3">Soil9</strain>
    </source>
</reference>
<dbReference type="EMBL" id="LR593886">
    <property type="protein sequence ID" value="VTR92900.1"/>
    <property type="molecule type" value="Genomic_DNA"/>
</dbReference>
<dbReference type="GO" id="GO:0016747">
    <property type="term" value="F:acyltransferase activity, transferring groups other than amino-acyl groups"/>
    <property type="evidence" value="ECO:0007669"/>
    <property type="project" value="TreeGrafter"/>
</dbReference>